<gene>
    <name evidence="1" type="ORF">PGLFYP46_01791</name>
</gene>
<protein>
    <submittedName>
        <fullName evidence="1">Uncharacterized protein</fullName>
    </submittedName>
</protein>
<accession>A0A6N3BRP3</accession>
<evidence type="ECO:0000313" key="1">
    <source>
        <dbReference type="EMBL" id="VYU06805.1"/>
    </source>
</evidence>
<dbReference type="EMBL" id="CACRUP010000017">
    <property type="protein sequence ID" value="VYU06805.1"/>
    <property type="molecule type" value="Genomic_DNA"/>
</dbReference>
<dbReference type="AlphaFoldDB" id="A0A6N3BRP3"/>
<reference evidence="1" key="1">
    <citation type="submission" date="2019-11" db="EMBL/GenBank/DDBJ databases">
        <authorList>
            <person name="Feng L."/>
        </authorList>
    </citation>
    <scope>NUCLEOTIDE SEQUENCE</scope>
    <source>
        <strain evidence="1">PgorbachiiLFYP46</strain>
    </source>
</reference>
<sequence>MVDGKNVVVRFSGSKGTKDLIIDKDRQAIREVLEAWDIIEELYGK</sequence>
<proteinExistence type="predicted"/>
<name>A0A6N3BRP3_9FIRM</name>
<organism evidence="1">
    <name type="scientific">Peptoniphilus gorbachii</name>
    <dbReference type="NCBI Taxonomy" id="411567"/>
    <lineage>
        <taxon>Bacteria</taxon>
        <taxon>Bacillati</taxon>
        <taxon>Bacillota</taxon>
        <taxon>Tissierellia</taxon>
        <taxon>Tissierellales</taxon>
        <taxon>Peptoniphilaceae</taxon>
        <taxon>Peptoniphilus</taxon>
    </lineage>
</organism>